<dbReference type="InterPro" id="IPR012885">
    <property type="entry name" value="F-box_Sdz-33"/>
</dbReference>
<accession>A0A1I7TUJ4</accession>
<evidence type="ECO:0000313" key="3">
    <source>
        <dbReference type="WBParaSite" id="Csp11.Scaffold629.g11927.t1"/>
    </source>
</evidence>
<sequence length="332" mass="38779">MAVVPLHQLPLVAMEHVLSIMDPDELEPSPSRLLYFFFRINLSLTSAKSKRAVKNFLRINSKFEITLYISRTPHISISGDIKNWYFSKIDKPKKQKVTKSIKFFGIKDRTIRAFIKAYDYIKEVFGCQFDFVRFDISALPKNNKKIINWIQSQQESINSMVVRFCLPARDDDLKYLMANIKVTGDFIMSDNRHKQDFQAELPEGPRRLQIENAEFIKYDQFMKLDYKQINLSRVLFTSEEIHGFLKSWMACESHLNLKAIQIAVRKPDMMNNLKELAHEEVVIDGDLLQEFARYTFFFKKTNGFNIIRCDGKVATVHVQQTAVVSRLCFVAH</sequence>
<feature type="domain" description="Sdz-33 F-box" evidence="1">
    <location>
        <begin position="201"/>
        <end position="262"/>
    </location>
</feature>
<dbReference type="Pfam" id="PF07735">
    <property type="entry name" value="FBA_2"/>
    <property type="match status" value="1"/>
</dbReference>
<keyword evidence="2" id="KW-1185">Reference proteome</keyword>
<dbReference type="PANTHER" id="PTHR21503:SF8">
    <property type="entry name" value="F-BOX ASSOCIATED DOMAIN-CONTAINING PROTEIN-RELATED"/>
    <property type="match status" value="1"/>
</dbReference>
<dbReference type="Proteomes" id="UP000095282">
    <property type="component" value="Unplaced"/>
</dbReference>
<dbReference type="PANTHER" id="PTHR21503">
    <property type="entry name" value="F-BOX-CONTAINING HYPOTHETICAL PROTEIN C.ELEGANS"/>
    <property type="match status" value="1"/>
</dbReference>
<evidence type="ECO:0000259" key="1">
    <source>
        <dbReference type="Pfam" id="PF07735"/>
    </source>
</evidence>
<reference evidence="3" key="1">
    <citation type="submission" date="2016-11" db="UniProtKB">
        <authorList>
            <consortium name="WormBaseParasite"/>
        </authorList>
    </citation>
    <scope>IDENTIFICATION</scope>
</reference>
<organism evidence="2 3">
    <name type="scientific">Caenorhabditis tropicalis</name>
    <dbReference type="NCBI Taxonomy" id="1561998"/>
    <lineage>
        <taxon>Eukaryota</taxon>
        <taxon>Metazoa</taxon>
        <taxon>Ecdysozoa</taxon>
        <taxon>Nematoda</taxon>
        <taxon>Chromadorea</taxon>
        <taxon>Rhabditida</taxon>
        <taxon>Rhabditina</taxon>
        <taxon>Rhabditomorpha</taxon>
        <taxon>Rhabditoidea</taxon>
        <taxon>Rhabditidae</taxon>
        <taxon>Peloderinae</taxon>
        <taxon>Caenorhabditis</taxon>
    </lineage>
</organism>
<proteinExistence type="predicted"/>
<dbReference type="WBParaSite" id="Csp11.Scaffold629.g11927.t1">
    <property type="protein sequence ID" value="Csp11.Scaffold629.g11927.t1"/>
    <property type="gene ID" value="Csp11.Scaffold629.g11927"/>
</dbReference>
<name>A0A1I7TUJ4_9PELO</name>
<dbReference type="AlphaFoldDB" id="A0A1I7TUJ4"/>
<protein>
    <submittedName>
        <fullName evidence="3">FBA_2 domain-containing protein</fullName>
    </submittedName>
</protein>
<evidence type="ECO:0000313" key="2">
    <source>
        <dbReference type="Proteomes" id="UP000095282"/>
    </source>
</evidence>